<dbReference type="Proteomes" id="UP000679749">
    <property type="component" value="Unassembled WGS sequence"/>
</dbReference>
<dbReference type="InterPro" id="IPR009057">
    <property type="entry name" value="Homeodomain-like_sf"/>
</dbReference>
<protein>
    <submittedName>
        <fullName evidence="1">TetR/AcrR family transcriptional regulator</fullName>
    </submittedName>
</protein>
<keyword evidence="2" id="KW-1185">Reference proteome</keyword>
<accession>A0A942U9A9</accession>
<reference evidence="1" key="1">
    <citation type="submission" date="2021-05" db="EMBL/GenBank/DDBJ databases">
        <title>Novel Bacillus species.</title>
        <authorList>
            <person name="Liu G."/>
        </authorList>
    </citation>
    <scope>NUCLEOTIDE SEQUENCE</scope>
    <source>
        <strain evidence="1">FJAT-49825</strain>
    </source>
</reference>
<proteinExistence type="predicted"/>
<dbReference type="Gene3D" id="1.10.357.10">
    <property type="entry name" value="Tetracycline Repressor, domain 2"/>
    <property type="match status" value="1"/>
</dbReference>
<sequence>MNKKRNYHSELRKKSKQITIETIIENTYKLHSEGITDIKTIAENSGVSVPTIRKYFPTNEDLFRGCANHFLKVNKLPEIFKYLDIQSFNEKVEAIVNDFYSFHEKTMESVWLSFRLAEQSIVMRNSTLQNEALIKAAVQVMLQDIIISELQSKEQLQGYIQGLLHPLFYKTLRTVSGLRKEQCINQTVKIILETIKGGENS</sequence>
<organism evidence="1 2">
    <name type="scientific">Neobacillus rhizophilus</name>
    <dbReference type="NCBI Taxonomy" id="2833579"/>
    <lineage>
        <taxon>Bacteria</taxon>
        <taxon>Bacillati</taxon>
        <taxon>Bacillota</taxon>
        <taxon>Bacilli</taxon>
        <taxon>Bacillales</taxon>
        <taxon>Bacillaceae</taxon>
        <taxon>Neobacillus</taxon>
    </lineage>
</organism>
<evidence type="ECO:0000313" key="1">
    <source>
        <dbReference type="EMBL" id="MBS4214751.1"/>
    </source>
</evidence>
<evidence type="ECO:0000313" key="2">
    <source>
        <dbReference type="Proteomes" id="UP000679749"/>
    </source>
</evidence>
<dbReference type="EMBL" id="JAGYPF010000004">
    <property type="protein sequence ID" value="MBS4214751.1"/>
    <property type="molecule type" value="Genomic_DNA"/>
</dbReference>
<dbReference type="RefSeq" id="WP_213119263.1">
    <property type="nucleotide sequence ID" value="NZ_JAGYPF010000004.1"/>
</dbReference>
<gene>
    <name evidence="1" type="ORF">KHA99_20090</name>
</gene>
<dbReference type="SUPFAM" id="SSF46689">
    <property type="entry name" value="Homeodomain-like"/>
    <property type="match status" value="1"/>
</dbReference>
<dbReference type="AlphaFoldDB" id="A0A942U9A9"/>
<comment type="caution">
    <text evidence="1">The sequence shown here is derived from an EMBL/GenBank/DDBJ whole genome shotgun (WGS) entry which is preliminary data.</text>
</comment>
<name>A0A942U9A9_9BACI</name>